<protein>
    <submittedName>
        <fullName evidence="2">Uncharacterized protein</fullName>
    </submittedName>
</protein>
<feature type="compositionally biased region" description="Basic residues" evidence="1">
    <location>
        <begin position="33"/>
        <end position="51"/>
    </location>
</feature>
<feature type="compositionally biased region" description="Low complexity" evidence="1">
    <location>
        <begin position="211"/>
        <end position="221"/>
    </location>
</feature>
<accession>A0A484BJ21</accession>
<dbReference type="Proteomes" id="UP000295192">
    <property type="component" value="Unassembled WGS sequence"/>
</dbReference>
<feature type="compositionally biased region" description="Low complexity" evidence="1">
    <location>
        <begin position="359"/>
        <end position="372"/>
    </location>
</feature>
<name>A0A484BJ21_DRONA</name>
<proteinExistence type="predicted"/>
<feature type="compositionally biased region" description="Low complexity" evidence="1">
    <location>
        <begin position="52"/>
        <end position="80"/>
    </location>
</feature>
<evidence type="ECO:0000313" key="3">
    <source>
        <dbReference type="Proteomes" id="UP000295192"/>
    </source>
</evidence>
<feature type="region of interest" description="Disordered" evidence="1">
    <location>
        <begin position="342"/>
        <end position="372"/>
    </location>
</feature>
<reference evidence="2 3" key="1">
    <citation type="journal article" date="2019" name="J. Hered.">
        <title>An Improved Genome Assembly for Drosophila navojoa, the Basal Species in the mojavensis Cluster.</title>
        <authorList>
            <person name="Vanderlinde T."/>
            <person name="Dupim E.G."/>
            <person name="Nazario-Yepiz N.O."/>
            <person name="Carvalho A.B."/>
        </authorList>
    </citation>
    <scope>NUCLEOTIDE SEQUENCE [LARGE SCALE GENOMIC DNA]</scope>
    <source>
        <strain evidence="2">Navoj_Jal97</strain>
        <tissue evidence="2">Whole organism</tissue>
    </source>
</reference>
<dbReference type="AlphaFoldDB" id="A0A484BJ21"/>
<feature type="compositionally biased region" description="Basic and acidic residues" evidence="1">
    <location>
        <begin position="86"/>
        <end position="99"/>
    </location>
</feature>
<feature type="region of interest" description="Disordered" evidence="1">
    <location>
        <begin position="199"/>
        <end position="221"/>
    </location>
</feature>
<evidence type="ECO:0000256" key="1">
    <source>
        <dbReference type="SAM" id="MobiDB-lite"/>
    </source>
</evidence>
<dbReference type="PANTHER" id="PTHR16148">
    <property type="entry name" value="NF-KAPPA-B-REPRESSING FACTOR-RELATED"/>
    <property type="match status" value="1"/>
</dbReference>
<gene>
    <name evidence="2" type="ORF">AWZ03_005885</name>
</gene>
<dbReference type="PANTHER" id="PTHR16148:SF14">
    <property type="entry name" value="MYND-TYPE DOMAIN-CONTAINING PROTEIN"/>
    <property type="match status" value="1"/>
</dbReference>
<comment type="caution">
    <text evidence="2">The sequence shown here is derived from an EMBL/GenBank/DDBJ whole genome shotgun (WGS) entry which is preliminary data.</text>
</comment>
<keyword evidence="3" id="KW-1185">Reference proteome</keyword>
<feature type="compositionally biased region" description="Polar residues" evidence="1">
    <location>
        <begin position="342"/>
        <end position="358"/>
    </location>
</feature>
<organism evidence="2 3">
    <name type="scientific">Drosophila navojoa</name>
    <name type="common">Fruit fly</name>
    <dbReference type="NCBI Taxonomy" id="7232"/>
    <lineage>
        <taxon>Eukaryota</taxon>
        <taxon>Metazoa</taxon>
        <taxon>Ecdysozoa</taxon>
        <taxon>Arthropoda</taxon>
        <taxon>Hexapoda</taxon>
        <taxon>Insecta</taxon>
        <taxon>Pterygota</taxon>
        <taxon>Neoptera</taxon>
        <taxon>Endopterygota</taxon>
        <taxon>Diptera</taxon>
        <taxon>Brachycera</taxon>
        <taxon>Muscomorpha</taxon>
        <taxon>Ephydroidea</taxon>
        <taxon>Drosophilidae</taxon>
        <taxon>Drosophila</taxon>
    </lineage>
</organism>
<sequence>MHPFTKDIQPVVINGRPQSKLEPPKSKSAAALVKRKNRNARRKSHYQHHHNSNNSSGNNSSGNISSGNNSSSCSSNQNNNDDNDDHDNSVGHHDDDLAKEPCQFVPVRRKPLGEYMNLEGPTLTATAPAAAAAAAAATTGATAITTATTTATPVAPSPAATSSSSLPSTAMQGMRMSYAAAVQTGLGVKVMISPRLKKFNNKPGSKGQKANNHNNNHHNNNSKIIADTKFRIFDEQPHKPHIVRVDPKVFRADVEAMKGAARLKTTKSKKASAAAAATATATTSTPRILTLKTSELPTKPKAKSEDAEIKELELQFKELACNTDDTAAIAEDVMQTARNLNSIQGSSSTASNDSQGAPINQHHNTINNNNNNVKSPTFVDSISYLSFHHERLQQIVKNQSICVICLQSPEPMKIPQFEDKHFKYLEEASLLAQNRTMLRLWLNSDQLIC</sequence>
<dbReference type="EMBL" id="LSRL02000040">
    <property type="protein sequence ID" value="TDG47741.1"/>
    <property type="molecule type" value="Genomic_DNA"/>
</dbReference>
<dbReference type="OrthoDB" id="7871941at2759"/>
<evidence type="ECO:0000313" key="2">
    <source>
        <dbReference type="EMBL" id="TDG47741.1"/>
    </source>
</evidence>
<dbReference type="OMA" id="QILATQC"/>
<feature type="region of interest" description="Disordered" evidence="1">
    <location>
        <begin position="1"/>
        <end position="102"/>
    </location>
</feature>